<dbReference type="EMBL" id="QKZT01000005">
    <property type="protein sequence ID" value="PZX54142.1"/>
    <property type="molecule type" value="Genomic_DNA"/>
</dbReference>
<keyword evidence="1" id="KW-1133">Transmembrane helix</keyword>
<keyword evidence="3" id="KW-1185">Reference proteome</keyword>
<comment type="caution">
    <text evidence="2">The sequence shown here is derived from an EMBL/GenBank/DDBJ whole genome shotgun (WGS) entry which is preliminary data.</text>
</comment>
<dbReference type="RefSeq" id="WP_111317693.1">
    <property type="nucleotide sequence ID" value="NZ_QKZT01000005.1"/>
</dbReference>
<protein>
    <submittedName>
        <fullName evidence="2">Putative membrane protein</fullName>
    </submittedName>
</protein>
<feature type="transmembrane region" description="Helical" evidence="1">
    <location>
        <begin position="12"/>
        <end position="40"/>
    </location>
</feature>
<feature type="transmembrane region" description="Helical" evidence="1">
    <location>
        <begin position="144"/>
        <end position="164"/>
    </location>
</feature>
<dbReference type="Proteomes" id="UP000248882">
    <property type="component" value="Unassembled WGS sequence"/>
</dbReference>
<gene>
    <name evidence="2" type="ORF">LV85_01481</name>
</gene>
<reference evidence="2 3" key="1">
    <citation type="submission" date="2018-06" db="EMBL/GenBank/DDBJ databases">
        <title>Genomic Encyclopedia of Archaeal and Bacterial Type Strains, Phase II (KMG-II): from individual species to whole genera.</title>
        <authorList>
            <person name="Goeker M."/>
        </authorList>
    </citation>
    <scope>NUCLEOTIDE SEQUENCE [LARGE SCALE GENOMIC DNA]</scope>
    <source>
        <strain evidence="2 3">DSM 19830</strain>
    </source>
</reference>
<dbReference type="AlphaFoldDB" id="A0A2W7STU5"/>
<keyword evidence="1" id="KW-0812">Transmembrane</keyword>
<keyword evidence="1" id="KW-0472">Membrane</keyword>
<evidence type="ECO:0000313" key="2">
    <source>
        <dbReference type="EMBL" id="PZX54142.1"/>
    </source>
</evidence>
<dbReference type="InterPro" id="IPR018723">
    <property type="entry name" value="DUF2254_membrane"/>
</dbReference>
<feature type="transmembrane region" description="Helical" evidence="1">
    <location>
        <begin position="112"/>
        <end position="132"/>
    </location>
</feature>
<evidence type="ECO:0000256" key="1">
    <source>
        <dbReference type="SAM" id="Phobius"/>
    </source>
</evidence>
<dbReference type="Pfam" id="PF10011">
    <property type="entry name" value="DUF2254"/>
    <property type="match status" value="1"/>
</dbReference>
<name>A0A2W7STU5_9BACT</name>
<proteinExistence type="predicted"/>
<sequence length="407" mass="45890">MDKIRIWLIAKYQIIISSIAFIPAFISLGFLILAALVFLVDFSDFGQQLKSDIPWLTIKDPSTARSVLGAIAGGIISLTVFSFSMVMIVLSQAASQMSNRVLDKLIGNRFQQTVLGIYIGTIVYTFFLFTTIRETEDAFQIPSISIFLLTIITVLDIFIFIYFLHYITQSVKYNVIIDRIKSSTFDGMKDFCTSTEEVKEASDFAALSMIRASRSGIFEGFDDKEMLDFLSKNKCSMLAIYPMGTFILRGQPVLKCSRNLDEVQITNALQGINLSNQEFVNRNYEYGFRQLSEIALKALSPGINDPGTAILSLRALADLLGFRALHFPPTTLSKDDLPYKIYRKELTFDELFIGAIYPIWDYGKEDRMLNQEFKLLLGQLSLVIASPPIMKLLSEVHKKIADDFSEG</sequence>
<accession>A0A2W7STU5</accession>
<evidence type="ECO:0000313" key="3">
    <source>
        <dbReference type="Proteomes" id="UP000248882"/>
    </source>
</evidence>
<feature type="transmembrane region" description="Helical" evidence="1">
    <location>
        <begin position="67"/>
        <end position="91"/>
    </location>
</feature>
<organism evidence="2 3">
    <name type="scientific">Algoriphagus chordae</name>
    <dbReference type="NCBI Taxonomy" id="237019"/>
    <lineage>
        <taxon>Bacteria</taxon>
        <taxon>Pseudomonadati</taxon>
        <taxon>Bacteroidota</taxon>
        <taxon>Cytophagia</taxon>
        <taxon>Cytophagales</taxon>
        <taxon>Cyclobacteriaceae</taxon>
        <taxon>Algoriphagus</taxon>
    </lineage>
</organism>
<dbReference type="OrthoDB" id="2955631at2"/>